<dbReference type="InterPro" id="IPR005079">
    <property type="entry name" value="Peptidase_C45_hydrolase"/>
</dbReference>
<feature type="domain" description="Peptidase C45 hydrolase" evidence="2">
    <location>
        <begin position="111"/>
        <end position="335"/>
    </location>
</feature>
<dbReference type="NCBIfam" id="NF040521">
    <property type="entry name" value="C45_proenzyme"/>
    <property type="match status" value="1"/>
</dbReference>
<dbReference type="Gene3D" id="3.60.60.10">
    <property type="entry name" value="Penicillin V Acylase, Chain A"/>
    <property type="match status" value="1"/>
</dbReference>
<dbReference type="Proteomes" id="UP000321275">
    <property type="component" value="Unassembled WGS sequence"/>
</dbReference>
<dbReference type="Pfam" id="PF03417">
    <property type="entry name" value="AAT"/>
    <property type="match status" value="1"/>
</dbReference>
<dbReference type="Gene3D" id="1.10.10.2120">
    <property type="match status" value="1"/>
</dbReference>
<comment type="caution">
    <text evidence="3">The sequence shown here is derived from an EMBL/GenBank/DDBJ whole genome shotgun (WGS) entry which is preliminary data.</text>
</comment>
<name>A0A510X8I6_9GAMM</name>
<protein>
    <submittedName>
        <fullName evidence="3">Peptidase C45</fullName>
    </submittedName>
</protein>
<dbReference type="AlphaFoldDB" id="A0A510X8I6"/>
<organism evidence="3 4">
    <name type="scientific">Bisbaumannia pacifica</name>
    <dbReference type="NCBI Taxonomy" id="77098"/>
    <lineage>
        <taxon>Bacteria</taxon>
        <taxon>Pseudomonadati</taxon>
        <taxon>Pseudomonadota</taxon>
        <taxon>Gammaproteobacteria</taxon>
        <taxon>Oceanospirillales</taxon>
        <taxon>Halomonadaceae</taxon>
        <taxon>Bisbaumannia</taxon>
    </lineage>
</organism>
<dbReference type="EMBL" id="BJUK01000021">
    <property type="protein sequence ID" value="GEK47762.1"/>
    <property type="molecule type" value="Genomic_DNA"/>
</dbReference>
<accession>A0A510X8I6</accession>
<dbReference type="PANTHER" id="PTHR34180">
    <property type="entry name" value="PEPTIDASE C45"/>
    <property type="match status" value="1"/>
</dbReference>
<sequence length="349" mass="37462">MLAVTRLSGDRRALGHGHGEAHGATIQAGLEAYARLFHDFAGLDWGQARRDALALLPAIEAHFPAILDEVDGIARGAGVEMEDILVLNCRSEIALTHAGDGCSAFSLWQGGQQWLAQNWDWRGDLGAAVVALEIRGEEAPALLSLGEAGMVAKIGLNAHGLGVCLNAIRSRTCGEGLPIHFALRRWLEERDFATALAHLEEAGVASPAHFLVADARGHALGLEVNPGPAGRLMPRDGVVTHTNHLCDPALRQRLRDYPRPDSGPRLARLDERLSPPPEAADGEALFEILGDHQGFPYGLCRHPDPQQPAAERMETLFGVVMNLGRGELWVRLGKPCQTASQRLALAPAG</sequence>
<evidence type="ECO:0000256" key="1">
    <source>
        <dbReference type="SAM" id="MobiDB-lite"/>
    </source>
</evidence>
<evidence type="ECO:0000313" key="4">
    <source>
        <dbReference type="Proteomes" id="UP000321275"/>
    </source>
</evidence>
<dbReference type="PANTHER" id="PTHR34180:SF1">
    <property type="entry name" value="BETA-ALANYL-DOPAMINE_CARCININE HYDROLASE"/>
    <property type="match status" value="1"/>
</dbReference>
<dbReference type="InterPro" id="IPR047794">
    <property type="entry name" value="C45_proenzyme-like"/>
</dbReference>
<keyword evidence="4" id="KW-1185">Reference proteome</keyword>
<gene>
    <name evidence="3" type="ORF">HPA02_20450</name>
</gene>
<proteinExistence type="predicted"/>
<reference evidence="3 4" key="1">
    <citation type="submission" date="2019-07" db="EMBL/GenBank/DDBJ databases">
        <title>Whole genome shotgun sequence of Halomonas pacifica NBRC 102220.</title>
        <authorList>
            <person name="Hosoyama A."/>
            <person name="Uohara A."/>
            <person name="Ohji S."/>
            <person name="Ichikawa N."/>
        </authorList>
    </citation>
    <scope>NUCLEOTIDE SEQUENCE [LARGE SCALE GENOMIC DNA]</scope>
    <source>
        <strain evidence="3 4">NBRC 102220</strain>
    </source>
</reference>
<dbReference type="InterPro" id="IPR047801">
    <property type="entry name" value="Peptidase_C45"/>
</dbReference>
<evidence type="ECO:0000313" key="3">
    <source>
        <dbReference type="EMBL" id="GEK47762.1"/>
    </source>
</evidence>
<evidence type="ECO:0000259" key="2">
    <source>
        <dbReference type="Pfam" id="PF03417"/>
    </source>
</evidence>
<dbReference type="OrthoDB" id="8109453at2"/>
<dbReference type="RefSeq" id="WP_146803105.1">
    <property type="nucleotide sequence ID" value="NZ_BJUK01000021.1"/>
</dbReference>
<feature type="region of interest" description="Disordered" evidence="1">
    <location>
        <begin position="254"/>
        <end position="277"/>
    </location>
</feature>